<evidence type="ECO:0000313" key="2">
    <source>
        <dbReference type="Proteomes" id="UP000237752"/>
    </source>
</evidence>
<evidence type="ECO:0000313" key="1">
    <source>
        <dbReference type="EMBL" id="PRZ39666.1"/>
    </source>
</evidence>
<protein>
    <submittedName>
        <fullName evidence="1">Uncharacterized protein</fullName>
    </submittedName>
</protein>
<proteinExistence type="predicted"/>
<name>A0A2T0ZTI3_9ACTN</name>
<dbReference type="AlphaFoldDB" id="A0A2T0ZTI3"/>
<dbReference type="EMBL" id="PVUE01000018">
    <property type="protein sequence ID" value="PRZ39666.1"/>
    <property type="molecule type" value="Genomic_DNA"/>
</dbReference>
<sequence>MSRRGTNIASVTETKVCPMSHTGRPSFGPRVLIPARVPIELNEQLIAIGKTLGIPKGEVAVRLIAAAIEDYDVAELPKIYHSNKCDNNQELPMTG</sequence>
<organism evidence="1 2">
    <name type="scientific">Antricoccus suffuscus</name>
    <dbReference type="NCBI Taxonomy" id="1629062"/>
    <lineage>
        <taxon>Bacteria</taxon>
        <taxon>Bacillati</taxon>
        <taxon>Actinomycetota</taxon>
        <taxon>Actinomycetes</taxon>
        <taxon>Geodermatophilales</taxon>
        <taxon>Antricoccaceae</taxon>
        <taxon>Antricoccus</taxon>
    </lineage>
</organism>
<accession>A0A2T0ZTI3</accession>
<keyword evidence="2" id="KW-1185">Reference proteome</keyword>
<reference evidence="1 2" key="1">
    <citation type="submission" date="2018-03" db="EMBL/GenBank/DDBJ databases">
        <title>Genomic Encyclopedia of Archaeal and Bacterial Type Strains, Phase II (KMG-II): from individual species to whole genera.</title>
        <authorList>
            <person name="Goeker M."/>
        </authorList>
    </citation>
    <scope>NUCLEOTIDE SEQUENCE [LARGE SCALE GENOMIC DNA]</scope>
    <source>
        <strain evidence="1 2">DSM 100065</strain>
    </source>
</reference>
<dbReference type="Proteomes" id="UP000237752">
    <property type="component" value="Unassembled WGS sequence"/>
</dbReference>
<gene>
    <name evidence="1" type="ORF">CLV47_11830</name>
</gene>
<comment type="caution">
    <text evidence="1">The sequence shown here is derived from an EMBL/GenBank/DDBJ whole genome shotgun (WGS) entry which is preliminary data.</text>
</comment>